<dbReference type="AlphaFoldDB" id="A0A101QWX7"/>
<sequence length="515" mass="53457">MARGERAGDGVPVGGSDARLVALLRAAPGTAYPALRELRARHDAAVLAYARLCTSGDPAARRLAAQAFTLAARETARGTDPGLPWRHQLLLLAARVAGEWAADERAAGLDPGLLLVLNTAGPRGPVPPLLTAFQSLPSRDQGLLWYGVVEREPVERTAALLGLTPADVSYGVAPALQSLAGAALRHRLAASDDPRCPDFRRLIEQSVRTDAPRPSPDLDAHKAHCPHCATAHEEQRALRDAPRGTLAEGLLPWAGTAYAAEDRDRPAPHSPDALEASGSAADRPPARRLALVSAALGVALAPLLVLLVVSGDPSDQHAAGTASSAPPSVPPVTVTATVSVPAPVPTPSRTSASPSPSPTRTTRPPAPRPTPKPTPTPSPTRAPGAAFAQVVNVASGRCLEVAGDFSNGTDVLTVPCSSSVSQRWRFDAGRGVLQSAADPDFCLDSRGSVDRGVGVWSCSSVYGDNGENLTFLVDPDGTVRPAIALETALAEDGYGGLTFARLDDGADQRWRAGAR</sequence>
<dbReference type="PROSITE" id="PS50231">
    <property type="entry name" value="RICIN_B_LECTIN"/>
    <property type="match status" value="1"/>
</dbReference>
<feature type="compositionally biased region" description="Pro residues" evidence="1">
    <location>
        <begin position="364"/>
        <end position="380"/>
    </location>
</feature>
<dbReference type="InterPro" id="IPR035992">
    <property type="entry name" value="Ricin_B-like_lectins"/>
</dbReference>
<evidence type="ECO:0000313" key="3">
    <source>
        <dbReference type="EMBL" id="KUN37635.1"/>
    </source>
</evidence>
<feature type="compositionally biased region" description="Low complexity" evidence="1">
    <location>
        <begin position="321"/>
        <end position="363"/>
    </location>
</feature>
<feature type="region of interest" description="Disordered" evidence="1">
    <location>
        <begin position="262"/>
        <end position="284"/>
    </location>
</feature>
<evidence type="ECO:0000256" key="1">
    <source>
        <dbReference type="SAM" id="MobiDB-lite"/>
    </source>
</evidence>
<dbReference type="InterPro" id="IPR000772">
    <property type="entry name" value="Ricin_B_lectin"/>
</dbReference>
<dbReference type="GeneID" id="91425947"/>
<keyword evidence="4" id="KW-1185">Reference proteome</keyword>
<dbReference type="SMART" id="SM00458">
    <property type="entry name" value="RICIN"/>
    <property type="match status" value="1"/>
</dbReference>
<dbReference type="Proteomes" id="UP000053271">
    <property type="component" value="Unassembled WGS sequence"/>
</dbReference>
<feature type="region of interest" description="Disordered" evidence="1">
    <location>
        <begin position="313"/>
        <end position="383"/>
    </location>
</feature>
<dbReference type="Pfam" id="PF00652">
    <property type="entry name" value="Ricin_B_lectin"/>
    <property type="match status" value="1"/>
</dbReference>
<proteinExistence type="predicted"/>
<organism evidence="3 4">
    <name type="scientific">Streptomyces longwoodensis</name>
    <dbReference type="NCBI Taxonomy" id="68231"/>
    <lineage>
        <taxon>Bacteria</taxon>
        <taxon>Bacillati</taxon>
        <taxon>Actinomycetota</taxon>
        <taxon>Actinomycetes</taxon>
        <taxon>Kitasatosporales</taxon>
        <taxon>Streptomycetaceae</taxon>
        <taxon>Streptomyces</taxon>
    </lineage>
</organism>
<dbReference type="EMBL" id="LMWS01000018">
    <property type="protein sequence ID" value="KUN37635.1"/>
    <property type="molecule type" value="Genomic_DNA"/>
</dbReference>
<evidence type="ECO:0000259" key="2">
    <source>
        <dbReference type="SMART" id="SM00458"/>
    </source>
</evidence>
<comment type="caution">
    <text evidence="3">The sequence shown here is derived from an EMBL/GenBank/DDBJ whole genome shotgun (WGS) entry which is preliminary data.</text>
</comment>
<keyword evidence="3" id="KW-0430">Lectin</keyword>
<dbReference type="SUPFAM" id="SSF50370">
    <property type="entry name" value="Ricin B-like lectins"/>
    <property type="match status" value="1"/>
</dbReference>
<dbReference type="RefSeq" id="WP_067233685.1">
    <property type="nucleotide sequence ID" value="NZ_KQ948553.1"/>
</dbReference>
<dbReference type="STRING" id="68231.AQJ30_15200"/>
<dbReference type="GO" id="GO:0030246">
    <property type="term" value="F:carbohydrate binding"/>
    <property type="evidence" value="ECO:0007669"/>
    <property type="project" value="UniProtKB-KW"/>
</dbReference>
<accession>A0A101QWX7</accession>
<dbReference type="Gene3D" id="2.80.10.50">
    <property type="match status" value="1"/>
</dbReference>
<name>A0A101QWX7_9ACTN</name>
<protein>
    <submittedName>
        <fullName evidence="3">Ricin-type beta-trefoil lectin domain protein</fullName>
    </submittedName>
</protein>
<gene>
    <name evidence="3" type="ORF">AQJ30_15200</name>
</gene>
<reference evidence="3 4" key="1">
    <citation type="submission" date="2015-10" db="EMBL/GenBank/DDBJ databases">
        <title>Draft genome sequence of Streptomyces longwoodensis DSM 41677, type strain for the species Streptomyces longwoodensis.</title>
        <authorList>
            <person name="Ruckert C."/>
            <person name="Winkler A."/>
            <person name="Kalinowski J."/>
            <person name="Kampfer P."/>
            <person name="Glaeser S."/>
        </authorList>
    </citation>
    <scope>NUCLEOTIDE SEQUENCE [LARGE SCALE GENOMIC DNA]</scope>
    <source>
        <strain evidence="3 4">DSM 41677</strain>
    </source>
</reference>
<feature type="domain" description="Ricin B lectin" evidence="2">
    <location>
        <begin position="384"/>
        <end position="513"/>
    </location>
</feature>
<evidence type="ECO:0000313" key="4">
    <source>
        <dbReference type="Proteomes" id="UP000053271"/>
    </source>
</evidence>